<accession>A0A5S9M724</accession>
<gene>
    <name evidence="1" type="ORF">BsIDN1_29250</name>
</gene>
<evidence type="ECO:0000313" key="1">
    <source>
        <dbReference type="EMBL" id="BBP89307.1"/>
    </source>
</evidence>
<dbReference type="Proteomes" id="UP000464658">
    <property type="component" value="Chromosome"/>
</dbReference>
<dbReference type="EMBL" id="AP021906">
    <property type="protein sequence ID" value="BBP89307.1"/>
    <property type="molecule type" value="Genomic_DNA"/>
</dbReference>
<proteinExistence type="predicted"/>
<organism evidence="1 2">
    <name type="scientific">Bacillus safensis</name>
    <dbReference type="NCBI Taxonomy" id="561879"/>
    <lineage>
        <taxon>Bacteria</taxon>
        <taxon>Bacillati</taxon>
        <taxon>Bacillota</taxon>
        <taxon>Bacilli</taxon>
        <taxon>Bacillales</taxon>
        <taxon>Bacillaceae</taxon>
        <taxon>Bacillus</taxon>
    </lineage>
</organism>
<name>A0A5S9M724_BACIA</name>
<evidence type="ECO:0000313" key="2">
    <source>
        <dbReference type="Proteomes" id="UP000464658"/>
    </source>
</evidence>
<reference evidence="1 2" key="1">
    <citation type="submission" date="2019-12" db="EMBL/GenBank/DDBJ databases">
        <title>Full genome sequence of a Bacillus safensis strain isolated from commercially available natto in Indonesia.</title>
        <authorList>
            <person name="Yoshida M."/>
            <person name="Uomi M."/>
            <person name="Waturangi D."/>
            <person name="Ekaputri J.J."/>
            <person name="Setiamarga D.H.E."/>
        </authorList>
    </citation>
    <scope>NUCLEOTIDE SEQUENCE [LARGE SCALE GENOMIC DNA]</scope>
    <source>
        <strain evidence="1 2">IDN1</strain>
    </source>
</reference>
<sequence>MTYNFDLSDFWCVYRECTLNAYTVRDLTNCESFADSTTTTLNYNTFKDLDTLTSTLDNFNVYT</sequence>
<protein>
    <submittedName>
        <fullName evidence="1">Uncharacterized protein</fullName>
    </submittedName>
</protein>
<dbReference type="AlphaFoldDB" id="A0A5S9M724"/>